<dbReference type="SUPFAM" id="SSF51419">
    <property type="entry name" value="PLP-binding barrel"/>
    <property type="match status" value="1"/>
</dbReference>
<organism evidence="8 9">
    <name type="scientific">Massilia timonae</name>
    <dbReference type="NCBI Taxonomy" id="47229"/>
    <lineage>
        <taxon>Bacteria</taxon>
        <taxon>Pseudomonadati</taxon>
        <taxon>Pseudomonadota</taxon>
        <taxon>Betaproteobacteria</taxon>
        <taxon>Burkholderiales</taxon>
        <taxon>Oxalobacteraceae</taxon>
        <taxon>Telluria group</taxon>
        <taxon>Massilia</taxon>
    </lineage>
</organism>
<name>A0A1S2N3W4_9BURK</name>
<evidence type="ECO:0000256" key="6">
    <source>
        <dbReference type="PIRSR" id="PIRSR600821-52"/>
    </source>
</evidence>
<dbReference type="RefSeq" id="WP_071362330.1">
    <property type="nucleotide sequence ID" value="NZ_JRYB01000001.1"/>
</dbReference>
<comment type="function">
    <text evidence="4">Catalyzes the interconversion of L-alanine and D-alanine. May also act on other amino acids.</text>
</comment>
<dbReference type="AlphaFoldDB" id="A0A1S2N3W4"/>
<dbReference type="EMBL" id="JRYB01000001">
    <property type="protein sequence ID" value="OIJ39510.1"/>
    <property type="molecule type" value="Genomic_DNA"/>
</dbReference>
<reference evidence="8 9" key="1">
    <citation type="submission" date="2014-10" db="EMBL/GenBank/DDBJ databases">
        <authorList>
            <person name="Seo M.-J."/>
            <person name="Seok Y.J."/>
            <person name="Cha I.-T."/>
        </authorList>
    </citation>
    <scope>NUCLEOTIDE SEQUENCE [LARGE SCALE GENOMIC DNA]</scope>
    <source>
        <strain evidence="8 9">NEU</strain>
    </source>
</reference>
<feature type="binding site" evidence="4 6">
    <location>
        <position position="319"/>
    </location>
    <ligand>
        <name>substrate</name>
    </ligand>
</feature>
<dbReference type="NCBIfam" id="TIGR00492">
    <property type="entry name" value="alr"/>
    <property type="match status" value="1"/>
</dbReference>
<dbReference type="Pfam" id="PF00842">
    <property type="entry name" value="Ala_racemase_C"/>
    <property type="match status" value="1"/>
</dbReference>
<comment type="similarity">
    <text evidence="4">Belongs to the alanine racemase family.</text>
</comment>
<gene>
    <name evidence="8" type="primary">alr</name>
    <name evidence="8" type="ORF">LO55_3379</name>
</gene>
<evidence type="ECO:0000256" key="2">
    <source>
        <dbReference type="ARBA" id="ARBA00022898"/>
    </source>
</evidence>
<comment type="pathway">
    <text evidence="4">Amino-acid biosynthesis; D-alanine biosynthesis; D-alanine from L-alanine: step 1/1.</text>
</comment>
<feature type="domain" description="Alanine racemase C-terminal" evidence="7">
    <location>
        <begin position="250"/>
        <end position="376"/>
    </location>
</feature>
<feature type="active site" description="Proton acceptor; specific for L-alanine" evidence="4">
    <location>
        <position position="271"/>
    </location>
</feature>
<dbReference type="GO" id="GO:0030632">
    <property type="term" value="P:D-alanine biosynthetic process"/>
    <property type="evidence" value="ECO:0007669"/>
    <property type="project" value="UniProtKB-UniRule"/>
</dbReference>
<keyword evidence="3 4" id="KW-0413">Isomerase</keyword>
<dbReference type="InterPro" id="IPR029066">
    <property type="entry name" value="PLP-binding_barrel"/>
</dbReference>
<comment type="catalytic activity">
    <reaction evidence="4">
        <text>L-alanine = D-alanine</text>
        <dbReference type="Rhea" id="RHEA:20249"/>
        <dbReference type="ChEBI" id="CHEBI:57416"/>
        <dbReference type="ChEBI" id="CHEBI:57972"/>
        <dbReference type="EC" id="5.1.1.1"/>
    </reaction>
</comment>
<dbReference type="HAMAP" id="MF_01201">
    <property type="entry name" value="Ala_racemase"/>
    <property type="match status" value="1"/>
</dbReference>
<dbReference type="InterPro" id="IPR011079">
    <property type="entry name" value="Ala_racemase_C"/>
</dbReference>
<dbReference type="EC" id="5.1.1.1" evidence="4"/>
<keyword evidence="2 4" id="KW-0663">Pyridoxal phosphate</keyword>
<accession>A0A1S2N3W4</accession>
<feature type="modified residue" description="N6-(pyridoxal phosphate)lysine" evidence="4 5">
    <location>
        <position position="50"/>
    </location>
</feature>
<dbReference type="Gene3D" id="3.20.20.10">
    <property type="entry name" value="Alanine racemase"/>
    <property type="match status" value="1"/>
</dbReference>
<evidence type="ECO:0000259" key="7">
    <source>
        <dbReference type="SMART" id="SM01005"/>
    </source>
</evidence>
<comment type="cofactor">
    <cofactor evidence="1 4 5">
        <name>pyridoxal 5'-phosphate</name>
        <dbReference type="ChEBI" id="CHEBI:597326"/>
    </cofactor>
</comment>
<dbReference type="SUPFAM" id="SSF50621">
    <property type="entry name" value="Alanine racemase C-terminal domain-like"/>
    <property type="match status" value="1"/>
</dbReference>
<comment type="caution">
    <text evidence="8">The sequence shown here is derived from an EMBL/GenBank/DDBJ whole genome shotgun (WGS) entry which is preliminary data.</text>
</comment>
<protein>
    <recommendedName>
        <fullName evidence="4">Alanine racemase</fullName>
        <ecNumber evidence="4">5.1.1.1</ecNumber>
    </recommendedName>
</protein>
<evidence type="ECO:0000256" key="1">
    <source>
        <dbReference type="ARBA" id="ARBA00001933"/>
    </source>
</evidence>
<dbReference type="GO" id="GO:0008784">
    <property type="term" value="F:alanine racemase activity"/>
    <property type="evidence" value="ECO:0007669"/>
    <property type="project" value="UniProtKB-UniRule"/>
</dbReference>
<feature type="active site" description="Proton acceptor; specific for D-alanine" evidence="4">
    <location>
        <position position="50"/>
    </location>
</feature>
<dbReference type="SMART" id="SM01005">
    <property type="entry name" value="Ala_racemase_C"/>
    <property type="match status" value="1"/>
</dbReference>
<dbReference type="GO" id="GO:0005829">
    <property type="term" value="C:cytosol"/>
    <property type="evidence" value="ECO:0007669"/>
    <property type="project" value="TreeGrafter"/>
</dbReference>
<dbReference type="CDD" id="cd00430">
    <property type="entry name" value="PLPDE_III_AR"/>
    <property type="match status" value="1"/>
</dbReference>
<dbReference type="GO" id="GO:0030170">
    <property type="term" value="F:pyridoxal phosphate binding"/>
    <property type="evidence" value="ECO:0007669"/>
    <property type="project" value="UniProtKB-UniRule"/>
</dbReference>
<evidence type="ECO:0000313" key="9">
    <source>
        <dbReference type="Proteomes" id="UP000180246"/>
    </source>
</evidence>
<dbReference type="InterPro" id="IPR020622">
    <property type="entry name" value="Ala_racemase_pyridoxalP-BS"/>
</dbReference>
<evidence type="ECO:0000256" key="3">
    <source>
        <dbReference type="ARBA" id="ARBA00023235"/>
    </source>
</evidence>
<dbReference type="Pfam" id="PF01168">
    <property type="entry name" value="Ala_racemase_N"/>
    <property type="match status" value="1"/>
</dbReference>
<evidence type="ECO:0000256" key="5">
    <source>
        <dbReference type="PIRSR" id="PIRSR600821-50"/>
    </source>
</evidence>
<dbReference type="InterPro" id="IPR000821">
    <property type="entry name" value="Ala_racemase"/>
</dbReference>
<dbReference type="PRINTS" id="PR00992">
    <property type="entry name" value="ALARACEMASE"/>
</dbReference>
<dbReference type="PANTHER" id="PTHR30511">
    <property type="entry name" value="ALANINE RACEMASE"/>
    <property type="match status" value="1"/>
</dbReference>
<evidence type="ECO:0000256" key="4">
    <source>
        <dbReference type="HAMAP-Rule" id="MF_01201"/>
    </source>
</evidence>
<proteinExistence type="inferred from homology"/>
<dbReference type="Gene3D" id="2.40.37.10">
    <property type="entry name" value="Lyase, Ornithine Decarboxylase, Chain A, domain 1"/>
    <property type="match status" value="1"/>
</dbReference>
<evidence type="ECO:0000313" key="8">
    <source>
        <dbReference type="EMBL" id="OIJ39510.1"/>
    </source>
</evidence>
<dbReference type="PROSITE" id="PS00395">
    <property type="entry name" value="ALANINE_RACEMASE"/>
    <property type="match status" value="1"/>
</dbReference>
<feature type="binding site" evidence="4 6">
    <location>
        <position position="149"/>
    </location>
    <ligand>
        <name>substrate</name>
    </ligand>
</feature>
<dbReference type="InterPro" id="IPR009006">
    <property type="entry name" value="Ala_racemase/Decarboxylase_C"/>
</dbReference>
<dbReference type="InterPro" id="IPR001608">
    <property type="entry name" value="Ala_racemase_N"/>
</dbReference>
<dbReference type="Proteomes" id="UP000180246">
    <property type="component" value="Unassembled WGS sequence"/>
</dbReference>
<sequence>MDQHTDRRDDGAARAGATLTIDLDAVRANYRLLRARGAASTGAACGAVLKADAYGLGMDKVAAALAREGCRSFFVAHLDEGIRLRRLVPGDCTIYVMHGAMPGTARDCVEHDLTPVLNDPGQVAEWRALARELGRELPAALQVDTGMSRMGLAAADLDRLRQDPAWLDGIAPRLLMSHLACADEPAHPLNARQRRRFEEARALFPGVPASLANSSGVFLGGAWHFDLLRPGCALYGINPQPGHANPLAQAVSLAARVVQLRTVAAGDIVGYGARYVAPGERRIATIAIGYADGWLRALTGRSQAFVDGVAVPFAGTVSMDSITLDVTGIPEDRIAPGRTVDLLCPQQTVDDVALQAGTIGYEVLTRLGGRFARRYLGLAAQE</sequence>
<dbReference type="PANTHER" id="PTHR30511:SF0">
    <property type="entry name" value="ALANINE RACEMASE, CATABOLIC-RELATED"/>
    <property type="match status" value="1"/>
</dbReference>
<dbReference type="UniPathway" id="UPA00042">
    <property type="reaction ID" value="UER00497"/>
</dbReference>